<dbReference type="Proteomes" id="UP000042527">
    <property type="component" value="Unassembled WGS sequence"/>
</dbReference>
<reference evidence="2" key="1">
    <citation type="submission" date="2015-01" db="EMBL/GenBank/DDBJ databases">
        <authorList>
            <person name="Manzoor Shahid"/>
            <person name="Zubair Saima"/>
        </authorList>
    </citation>
    <scope>NUCLEOTIDE SEQUENCE [LARGE SCALE GENOMIC DNA]</scope>
    <source>
        <strain evidence="2">V1</strain>
    </source>
</reference>
<name>A0A0B7H0Y0_TREPH</name>
<dbReference type="AlphaFoldDB" id="A0A0B7H0Y0"/>
<evidence type="ECO:0000313" key="2">
    <source>
        <dbReference type="Proteomes" id="UP000042527"/>
    </source>
</evidence>
<evidence type="ECO:0000313" key="1">
    <source>
        <dbReference type="EMBL" id="CEM62586.1"/>
    </source>
</evidence>
<sequence>MPVLNSKRCFKASTQNWKIEALKLVGEVKRKWQNFARATHRKVQGLVEFIRHGSH</sequence>
<dbReference type="EMBL" id="CDNC01000034">
    <property type="protein sequence ID" value="CEM62586.1"/>
    <property type="molecule type" value="Genomic_DNA"/>
</dbReference>
<gene>
    <name evidence="1" type="ORF">TPHV1_40089</name>
</gene>
<organism evidence="1 2">
    <name type="scientific">Treponema phagedenis</name>
    <dbReference type="NCBI Taxonomy" id="162"/>
    <lineage>
        <taxon>Bacteria</taxon>
        <taxon>Pseudomonadati</taxon>
        <taxon>Spirochaetota</taxon>
        <taxon>Spirochaetia</taxon>
        <taxon>Spirochaetales</taxon>
        <taxon>Treponemataceae</taxon>
        <taxon>Treponema</taxon>
    </lineage>
</organism>
<protein>
    <submittedName>
        <fullName evidence="1">Uncharacterized protein</fullName>
    </submittedName>
</protein>
<proteinExistence type="predicted"/>
<keyword evidence="2" id="KW-1185">Reference proteome</keyword>
<accession>A0A0B7H0Y0</accession>